<evidence type="ECO:0000313" key="1">
    <source>
        <dbReference type="EMBL" id="KAI1718923.1"/>
    </source>
</evidence>
<dbReference type="EMBL" id="JAKKPZ010000007">
    <property type="protein sequence ID" value="KAI1718923.1"/>
    <property type="molecule type" value="Genomic_DNA"/>
</dbReference>
<sequence>MWWRMAMFGEFDENLLVVGWRCKELAPSDCGRVQPCIAPENLRMILSHQLLSQFWTNNNFAQLHMQTEVEPKMPLILSIYQIIACGDAILVFYKRNSAALLAFAKKSKKDIQLVSWSTRPSRTIL</sequence>
<dbReference type="AlphaFoldDB" id="A0AAD4N5I2"/>
<protein>
    <submittedName>
        <fullName evidence="1">Uncharacterized protein</fullName>
    </submittedName>
</protein>
<reference evidence="1" key="1">
    <citation type="submission" date="2022-01" db="EMBL/GenBank/DDBJ databases">
        <title>Genome Sequence Resource for Two Populations of Ditylenchus destructor, the Migratory Endoparasitic Phytonematode.</title>
        <authorList>
            <person name="Zhang H."/>
            <person name="Lin R."/>
            <person name="Xie B."/>
        </authorList>
    </citation>
    <scope>NUCLEOTIDE SEQUENCE</scope>
    <source>
        <strain evidence="1">BazhouSP</strain>
    </source>
</reference>
<comment type="caution">
    <text evidence="1">The sequence shown here is derived from an EMBL/GenBank/DDBJ whole genome shotgun (WGS) entry which is preliminary data.</text>
</comment>
<dbReference type="Proteomes" id="UP001201812">
    <property type="component" value="Unassembled WGS sequence"/>
</dbReference>
<organism evidence="1 2">
    <name type="scientific">Ditylenchus destructor</name>
    <dbReference type="NCBI Taxonomy" id="166010"/>
    <lineage>
        <taxon>Eukaryota</taxon>
        <taxon>Metazoa</taxon>
        <taxon>Ecdysozoa</taxon>
        <taxon>Nematoda</taxon>
        <taxon>Chromadorea</taxon>
        <taxon>Rhabditida</taxon>
        <taxon>Tylenchina</taxon>
        <taxon>Tylenchomorpha</taxon>
        <taxon>Sphaerularioidea</taxon>
        <taxon>Anguinidae</taxon>
        <taxon>Anguininae</taxon>
        <taxon>Ditylenchus</taxon>
    </lineage>
</organism>
<evidence type="ECO:0000313" key="2">
    <source>
        <dbReference type="Proteomes" id="UP001201812"/>
    </source>
</evidence>
<accession>A0AAD4N5I2</accession>
<name>A0AAD4N5I2_9BILA</name>
<gene>
    <name evidence="1" type="ORF">DdX_06036</name>
</gene>
<keyword evidence="2" id="KW-1185">Reference proteome</keyword>
<proteinExistence type="predicted"/>